<sequence>MVLPRGRGVYDDSDESNNFTLHPWDAFKFRESQEVWQASDFLALPLSFNVEQSSLGHHSQGGWQASAFLTVPPSLNVGQSSLGHGRWGYEAINAGDTPRAVVTPETGVYTLAAAAWPPYLRQHIYHRQAAPQSPEPPPTVTSESERVSLPQQADGRYQRSVTSMPGHYREAAGDPNTFPLHPLATPRALPAFETSQLDPPFNTPLDHESLSLTPPRSPQPSMRPVGRKLVPPHLNRAQKSVRSDPYIRECYDRRTLELSPGINSPTARWAVEPSDTQAPSGTSATHGSRIDLLRQ</sequence>
<evidence type="ECO:0000313" key="3">
    <source>
        <dbReference type="Proteomes" id="UP000298030"/>
    </source>
</evidence>
<feature type="compositionally biased region" description="Polar residues" evidence="1">
    <location>
        <begin position="274"/>
        <end position="286"/>
    </location>
</feature>
<feature type="region of interest" description="Disordered" evidence="1">
    <location>
        <begin position="259"/>
        <end position="295"/>
    </location>
</feature>
<feature type="region of interest" description="Disordered" evidence="1">
    <location>
        <begin position="128"/>
        <end position="161"/>
    </location>
</feature>
<organism evidence="2 3">
    <name type="scientific">Coprinellus micaceus</name>
    <name type="common">Glistening ink-cap mushroom</name>
    <name type="synonym">Coprinus micaceus</name>
    <dbReference type="NCBI Taxonomy" id="71717"/>
    <lineage>
        <taxon>Eukaryota</taxon>
        <taxon>Fungi</taxon>
        <taxon>Dikarya</taxon>
        <taxon>Basidiomycota</taxon>
        <taxon>Agaricomycotina</taxon>
        <taxon>Agaricomycetes</taxon>
        <taxon>Agaricomycetidae</taxon>
        <taxon>Agaricales</taxon>
        <taxon>Agaricineae</taxon>
        <taxon>Psathyrellaceae</taxon>
        <taxon>Coprinellus</taxon>
    </lineage>
</organism>
<evidence type="ECO:0000256" key="1">
    <source>
        <dbReference type="SAM" id="MobiDB-lite"/>
    </source>
</evidence>
<dbReference type="Proteomes" id="UP000298030">
    <property type="component" value="Unassembled WGS sequence"/>
</dbReference>
<name>A0A4Y7TDA7_COPMI</name>
<reference evidence="2 3" key="1">
    <citation type="journal article" date="2019" name="Nat. Ecol. Evol.">
        <title>Megaphylogeny resolves global patterns of mushroom evolution.</title>
        <authorList>
            <person name="Varga T."/>
            <person name="Krizsan K."/>
            <person name="Foldi C."/>
            <person name="Dima B."/>
            <person name="Sanchez-Garcia M."/>
            <person name="Sanchez-Ramirez S."/>
            <person name="Szollosi G.J."/>
            <person name="Szarkandi J.G."/>
            <person name="Papp V."/>
            <person name="Albert L."/>
            <person name="Andreopoulos W."/>
            <person name="Angelini C."/>
            <person name="Antonin V."/>
            <person name="Barry K.W."/>
            <person name="Bougher N.L."/>
            <person name="Buchanan P."/>
            <person name="Buyck B."/>
            <person name="Bense V."/>
            <person name="Catcheside P."/>
            <person name="Chovatia M."/>
            <person name="Cooper J."/>
            <person name="Damon W."/>
            <person name="Desjardin D."/>
            <person name="Finy P."/>
            <person name="Geml J."/>
            <person name="Haridas S."/>
            <person name="Hughes K."/>
            <person name="Justo A."/>
            <person name="Karasinski D."/>
            <person name="Kautmanova I."/>
            <person name="Kiss B."/>
            <person name="Kocsube S."/>
            <person name="Kotiranta H."/>
            <person name="LaButti K.M."/>
            <person name="Lechner B.E."/>
            <person name="Liimatainen K."/>
            <person name="Lipzen A."/>
            <person name="Lukacs Z."/>
            <person name="Mihaltcheva S."/>
            <person name="Morgado L.N."/>
            <person name="Niskanen T."/>
            <person name="Noordeloos M.E."/>
            <person name="Ohm R.A."/>
            <person name="Ortiz-Santana B."/>
            <person name="Ovrebo C."/>
            <person name="Racz N."/>
            <person name="Riley R."/>
            <person name="Savchenko A."/>
            <person name="Shiryaev A."/>
            <person name="Soop K."/>
            <person name="Spirin V."/>
            <person name="Szebenyi C."/>
            <person name="Tomsovsky M."/>
            <person name="Tulloss R.E."/>
            <person name="Uehling J."/>
            <person name="Grigoriev I.V."/>
            <person name="Vagvolgyi C."/>
            <person name="Papp T."/>
            <person name="Martin F.M."/>
            <person name="Miettinen O."/>
            <person name="Hibbett D.S."/>
            <person name="Nagy L.G."/>
        </authorList>
    </citation>
    <scope>NUCLEOTIDE SEQUENCE [LARGE SCALE GENOMIC DNA]</scope>
    <source>
        <strain evidence="2 3">FP101781</strain>
    </source>
</reference>
<accession>A0A4Y7TDA7</accession>
<gene>
    <name evidence="2" type="ORF">FA13DRAFT_315174</name>
</gene>
<dbReference type="EMBL" id="QPFP01000017">
    <property type="protein sequence ID" value="TEB31944.1"/>
    <property type="molecule type" value="Genomic_DNA"/>
</dbReference>
<proteinExistence type="predicted"/>
<protein>
    <submittedName>
        <fullName evidence="2">Uncharacterized protein</fullName>
    </submittedName>
</protein>
<dbReference type="AlphaFoldDB" id="A0A4Y7TDA7"/>
<comment type="caution">
    <text evidence="2">The sequence shown here is derived from an EMBL/GenBank/DDBJ whole genome shotgun (WGS) entry which is preliminary data.</text>
</comment>
<keyword evidence="3" id="KW-1185">Reference proteome</keyword>
<evidence type="ECO:0000313" key="2">
    <source>
        <dbReference type="EMBL" id="TEB31944.1"/>
    </source>
</evidence>
<feature type="region of interest" description="Disordered" evidence="1">
    <location>
        <begin position="193"/>
        <end position="229"/>
    </location>
</feature>